<dbReference type="RefSeq" id="WP_139002818.1">
    <property type="nucleotide sequence ID" value="NZ_BAABAV010000003.1"/>
</dbReference>
<proteinExistence type="predicted"/>
<gene>
    <name evidence="1" type="ORF">GCM10022257_25380</name>
</gene>
<evidence type="ECO:0000313" key="2">
    <source>
        <dbReference type="Proteomes" id="UP001500027"/>
    </source>
</evidence>
<sequence length="214" mass="24786">MRVQQFIKSLNNTEIGKGGTHECYVLVSKKAENIENIFDASNHKPIFINLKNGRIVDSVHITTGREFRINGLGDFYRTNDVNAGDEIIFERRDNGPKTEFFININTKENTIIFQKNSRGFEVLNLDRLNSLLKSDKYQTEVNYNGRNGVFEIEFKESAKKRSDSPVATDFYSISFNDQDILNDLKNNEYLELSYSTSNKILKKVVVWQEYSMKL</sequence>
<dbReference type="Gene3D" id="2.40.330.10">
    <property type="entry name" value="DNA-binding pseudobarrel domain"/>
    <property type="match status" value="1"/>
</dbReference>
<comment type="caution">
    <text evidence="1">The sequence shown here is derived from an EMBL/GenBank/DDBJ whole genome shotgun (WGS) entry which is preliminary data.</text>
</comment>
<organism evidence="1 2">
    <name type="scientific">Hyunsoonleella aestuarii</name>
    <dbReference type="NCBI Taxonomy" id="912802"/>
    <lineage>
        <taxon>Bacteria</taxon>
        <taxon>Pseudomonadati</taxon>
        <taxon>Bacteroidota</taxon>
        <taxon>Flavobacteriia</taxon>
        <taxon>Flavobacteriales</taxon>
        <taxon>Flavobacteriaceae</taxon>
    </lineage>
</organism>
<dbReference type="InterPro" id="IPR015300">
    <property type="entry name" value="DNA-bd_pseudobarrel_sf"/>
</dbReference>
<reference evidence="2" key="1">
    <citation type="journal article" date="2019" name="Int. J. Syst. Evol. Microbiol.">
        <title>The Global Catalogue of Microorganisms (GCM) 10K type strain sequencing project: providing services to taxonomists for standard genome sequencing and annotation.</title>
        <authorList>
            <consortium name="The Broad Institute Genomics Platform"/>
            <consortium name="The Broad Institute Genome Sequencing Center for Infectious Disease"/>
            <person name="Wu L."/>
            <person name="Ma J."/>
        </authorList>
    </citation>
    <scope>NUCLEOTIDE SEQUENCE [LARGE SCALE GENOMIC DNA]</scope>
    <source>
        <strain evidence="2">JCM 17452</strain>
    </source>
</reference>
<dbReference type="Proteomes" id="UP001500027">
    <property type="component" value="Unassembled WGS sequence"/>
</dbReference>
<name>A0ABP8EDV1_9FLAO</name>
<evidence type="ECO:0000313" key="1">
    <source>
        <dbReference type="EMBL" id="GAA4270437.1"/>
    </source>
</evidence>
<keyword evidence="2" id="KW-1185">Reference proteome</keyword>
<dbReference type="EMBL" id="BAABAV010000003">
    <property type="protein sequence ID" value="GAA4270437.1"/>
    <property type="molecule type" value="Genomic_DNA"/>
</dbReference>
<accession>A0ABP8EDV1</accession>
<protein>
    <submittedName>
        <fullName evidence="1">Uncharacterized protein</fullName>
    </submittedName>
</protein>